<dbReference type="GO" id="GO:0051082">
    <property type="term" value="F:unfolded protein binding"/>
    <property type="evidence" value="ECO:0007669"/>
    <property type="project" value="InterPro"/>
</dbReference>
<dbReference type="EMBL" id="NHYE01001191">
    <property type="protein sequence ID" value="PPQ97799.1"/>
    <property type="molecule type" value="Genomic_DNA"/>
</dbReference>
<dbReference type="GO" id="GO:0005524">
    <property type="term" value="F:ATP binding"/>
    <property type="evidence" value="ECO:0007669"/>
    <property type="project" value="InterPro"/>
</dbReference>
<dbReference type="Proteomes" id="UP000284706">
    <property type="component" value="Unassembled WGS sequence"/>
</dbReference>
<dbReference type="GO" id="GO:0016887">
    <property type="term" value="F:ATP hydrolysis activity"/>
    <property type="evidence" value="ECO:0007669"/>
    <property type="project" value="InterPro"/>
</dbReference>
<proteinExistence type="inferred from homology"/>
<protein>
    <submittedName>
        <fullName evidence="4">Uncharacterized protein</fullName>
    </submittedName>
</protein>
<reference evidence="4 5" key="1">
    <citation type="journal article" date="2018" name="Evol. Lett.">
        <title>Horizontal gene cluster transfer increased hallucinogenic mushroom diversity.</title>
        <authorList>
            <person name="Reynolds H.T."/>
            <person name="Vijayakumar V."/>
            <person name="Gluck-Thaler E."/>
            <person name="Korotkin H.B."/>
            <person name="Matheny P.B."/>
            <person name="Slot J.C."/>
        </authorList>
    </citation>
    <scope>NUCLEOTIDE SEQUENCE [LARGE SCALE GENOMIC DNA]</scope>
    <source>
        <strain evidence="4 5">SRW20</strain>
    </source>
</reference>
<dbReference type="Gene3D" id="3.30.230.80">
    <property type="match status" value="1"/>
</dbReference>
<name>A0A409Y473_9AGAR</name>
<dbReference type="InParanoid" id="A0A409Y473"/>
<dbReference type="GO" id="GO:0140662">
    <property type="term" value="F:ATP-dependent protein folding chaperone"/>
    <property type="evidence" value="ECO:0007669"/>
    <property type="project" value="InterPro"/>
</dbReference>
<evidence type="ECO:0000256" key="1">
    <source>
        <dbReference type="ARBA" id="ARBA00008239"/>
    </source>
</evidence>
<evidence type="ECO:0000256" key="3">
    <source>
        <dbReference type="SAM" id="MobiDB-lite"/>
    </source>
</evidence>
<feature type="region of interest" description="Disordered" evidence="3">
    <location>
        <begin position="1"/>
        <end position="38"/>
    </location>
</feature>
<comment type="caution">
    <text evidence="4">The sequence shown here is derived from an EMBL/GenBank/DDBJ whole genome shotgun (WGS) entry which is preliminary data.</text>
</comment>
<organism evidence="4 5">
    <name type="scientific">Gymnopilus dilepis</name>
    <dbReference type="NCBI Taxonomy" id="231916"/>
    <lineage>
        <taxon>Eukaryota</taxon>
        <taxon>Fungi</taxon>
        <taxon>Dikarya</taxon>
        <taxon>Basidiomycota</taxon>
        <taxon>Agaricomycotina</taxon>
        <taxon>Agaricomycetes</taxon>
        <taxon>Agaricomycetidae</taxon>
        <taxon>Agaricales</taxon>
        <taxon>Agaricineae</taxon>
        <taxon>Hymenogastraceae</taxon>
        <taxon>Gymnopilus</taxon>
    </lineage>
</organism>
<keyword evidence="5" id="KW-1185">Reference proteome</keyword>
<dbReference type="OrthoDB" id="3032170at2759"/>
<dbReference type="InterPro" id="IPR020568">
    <property type="entry name" value="Ribosomal_Su5_D2-typ_SF"/>
</dbReference>
<evidence type="ECO:0000313" key="5">
    <source>
        <dbReference type="Proteomes" id="UP000284706"/>
    </source>
</evidence>
<dbReference type="Pfam" id="PF00183">
    <property type="entry name" value="HSP90"/>
    <property type="match status" value="1"/>
</dbReference>
<comment type="similarity">
    <text evidence="1">Belongs to the heat shock protein 90 family.</text>
</comment>
<dbReference type="AlphaFoldDB" id="A0A409Y473"/>
<dbReference type="InterPro" id="IPR001404">
    <property type="entry name" value="Hsp90_fam"/>
</dbReference>
<evidence type="ECO:0000313" key="4">
    <source>
        <dbReference type="EMBL" id="PPQ97799.1"/>
    </source>
</evidence>
<accession>A0A409Y473</accession>
<gene>
    <name evidence="4" type="ORF">CVT26_012828</name>
</gene>
<dbReference type="SUPFAM" id="SSF54211">
    <property type="entry name" value="Ribosomal protein S5 domain 2-like"/>
    <property type="match status" value="1"/>
</dbReference>
<keyword evidence="2" id="KW-0143">Chaperone</keyword>
<evidence type="ECO:0000256" key="2">
    <source>
        <dbReference type="ARBA" id="ARBA00023186"/>
    </source>
</evidence>
<sequence>MVSSRLRASSSLLRGLPSPSSSPRSGTTSSSMSALSSSWTIARPSSEYLNIVKGIVESKELPPKISRETLKQNKVRKNGHPEREMDANSFVIVQIEGAKGKELTIETTAPVSKFL</sequence>